<gene>
    <name evidence="1" type="ORF">K5L94_18690</name>
</gene>
<accession>A0ABY7XZE5</accession>
<evidence type="ECO:0000313" key="1">
    <source>
        <dbReference type="EMBL" id="WDM63109.1"/>
    </source>
</evidence>
<dbReference type="Proteomes" id="UP001216828">
    <property type="component" value="Chromosome"/>
</dbReference>
<dbReference type="EMBL" id="CP082270">
    <property type="protein sequence ID" value="WDM63109.1"/>
    <property type="molecule type" value="Genomic_DNA"/>
</dbReference>
<evidence type="ECO:0000313" key="2">
    <source>
        <dbReference type="Proteomes" id="UP001216828"/>
    </source>
</evidence>
<proteinExistence type="predicted"/>
<sequence>MGIGIQLGRITDEIGSSDFLYAFFSTISGNLEPDGWGSRFPIIMEQLYAGCVQKSDAATALFEMHVIRTELAEMPPTHAIWSFDDRAQRPPWGDDIAPEIDSLGNYFVTAHGRDLIALLIDVLEALQEGGDTSARIVSY</sequence>
<dbReference type="RefSeq" id="WP_053450771.1">
    <property type="nucleotide sequence ID" value="NZ_CP082270.1"/>
</dbReference>
<organism evidence="1 2">
    <name type="scientific">Stenotrophomonas forensis</name>
    <dbReference type="NCBI Taxonomy" id="2871169"/>
    <lineage>
        <taxon>Bacteria</taxon>
        <taxon>Pseudomonadati</taxon>
        <taxon>Pseudomonadota</taxon>
        <taxon>Gammaproteobacteria</taxon>
        <taxon>Lysobacterales</taxon>
        <taxon>Lysobacteraceae</taxon>
        <taxon>Stenotrophomonas</taxon>
        <taxon>Stenotrophomonas maltophilia group</taxon>
    </lineage>
</organism>
<dbReference type="Pfam" id="PF15601">
    <property type="entry name" value="Imm70"/>
    <property type="match status" value="1"/>
</dbReference>
<dbReference type="InterPro" id="IPR028185">
    <property type="entry name" value="Imm70"/>
</dbReference>
<name>A0ABY7XZE5_9GAMM</name>
<protein>
    <submittedName>
        <fullName evidence="1">Immunity 70 family protein</fullName>
    </submittedName>
</protein>
<reference evidence="1 2" key="1">
    <citation type="submission" date="2021-08" db="EMBL/GenBank/DDBJ databases">
        <title>Stenotrophomonas forensis sp. nov., isolated from contaminated viral transport media.</title>
        <authorList>
            <person name="Nguyen S.V."/>
            <person name="Edwards D."/>
            <person name="Scott S."/>
            <person name="Doss J."/>
            <person name="Merid S."/>
            <person name="Zelaya E."/>
            <person name="Maza C."/>
            <person name="Mann M."/>
            <person name="Hamilton B."/>
            <person name="Blackwell R."/>
            <person name="Tran A."/>
            <person name="Hauser J."/>
        </authorList>
    </citation>
    <scope>NUCLEOTIDE SEQUENCE [LARGE SCALE GENOMIC DNA]</scope>
    <source>
        <strain evidence="1 2">DFS-20110405</strain>
    </source>
</reference>
<keyword evidence="2" id="KW-1185">Reference proteome</keyword>